<feature type="region of interest" description="Disordered" evidence="1">
    <location>
        <begin position="1"/>
        <end position="32"/>
    </location>
</feature>
<keyword evidence="3" id="KW-1185">Reference proteome</keyword>
<dbReference type="EMBL" id="BMAT01008025">
    <property type="protein sequence ID" value="GFR76536.1"/>
    <property type="molecule type" value="Genomic_DNA"/>
</dbReference>
<evidence type="ECO:0000313" key="2">
    <source>
        <dbReference type="EMBL" id="GFR76536.1"/>
    </source>
</evidence>
<evidence type="ECO:0000313" key="3">
    <source>
        <dbReference type="Proteomes" id="UP000762676"/>
    </source>
</evidence>
<comment type="caution">
    <text evidence="2">The sequence shown here is derived from an EMBL/GenBank/DDBJ whole genome shotgun (WGS) entry which is preliminary data.</text>
</comment>
<reference evidence="2 3" key="1">
    <citation type="journal article" date="2021" name="Elife">
        <title>Chloroplast acquisition without the gene transfer in kleptoplastic sea slugs, Plakobranchus ocellatus.</title>
        <authorList>
            <person name="Maeda T."/>
            <person name="Takahashi S."/>
            <person name="Yoshida T."/>
            <person name="Shimamura S."/>
            <person name="Takaki Y."/>
            <person name="Nagai Y."/>
            <person name="Toyoda A."/>
            <person name="Suzuki Y."/>
            <person name="Arimoto A."/>
            <person name="Ishii H."/>
            <person name="Satoh N."/>
            <person name="Nishiyama T."/>
            <person name="Hasebe M."/>
            <person name="Maruyama T."/>
            <person name="Minagawa J."/>
            <person name="Obokata J."/>
            <person name="Shigenobu S."/>
        </authorList>
    </citation>
    <scope>NUCLEOTIDE SEQUENCE [LARGE SCALE GENOMIC DNA]</scope>
</reference>
<accession>A0AAV4FW69</accession>
<organism evidence="2 3">
    <name type="scientific">Elysia marginata</name>
    <dbReference type="NCBI Taxonomy" id="1093978"/>
    <lineage>
        <taxon>Eukaryota</taxon>
        <taxon>Metazoa</taxon>
        <taxon>Spiralia</taxon>
        <taxon>Lophotrochozoa</taxon>
        <taxon>Mollusca</taxon>
        <taxon>Gastropoda</taxon>
        <taxon>Heterobranchia</taxon>
        <taxon>Euthyneura</taxon>
        <taxon>Panpulmonata</taxon>
        <taxon>Sacoglossa</taxon>
        <taxon>Placobranchoidea</taxon>
        <taxon>Plakobranchidae</taxon>
        <taxon>Elysia</taxon>
    </lineage>
</organism>
<sequence length="69" mass="7467">MNAKDGDRCEDLDDGTEVNQSSEDLPSSGMKHKPSLVELNCLIVASQQAPFHSPLVEPMNQYLAFSGAC</sequence>
<dbReference type="Proteomes" id="UP000762676">
    <property type="component" value="Unassembled WGS sequence"/>
</dbReference>
<name>A0AAV4FW69_9GAST</name>
<dbReference type="AlphaFoldDB" id="A0AAV4FW69"/>
<evidence type="ECO:0008006" key="4">
    <source>
        <dbReference type="Google" id="ProtNLM"/>
    </source>
</evidence>
<evidence type="ECO:0000256" key="1">
    <source>
        <dbReference type="SAM" id="MobiDB-lite"/>
    </source>
</evidence>
<gene>
    <name evidence="2" type="ORF">ElyMa_003946400</name>
</gene>
<proteinExistence type="predicted"/>
<protein>
    <recommendedName>
        <fullName evidence="4">CTNNB1 binding N-teminal domain-containing protein</fullName>
    </recommendedName>
</protein>